<dbReference type="GO" id="GO:0003677">
    <property type="term" value="F:DNA binding"/>
    <property type="evidence" value="ECO:0007669"/>
    <property type="project" value="UniProtKB-KW"/>
</dbReference>
<comment type="caution">
    <text evidence="5">The sequence shown here is derived from an EMBL/GenBank/DDBJ whole genome shotgun (WGS) entry which is preliminary data.</text>
</comment>
<dbReference type="EMBL" id="JAGINW010000001">
    <property type="protein sequence ID" value="MBP2329156.1"/>
    <property type="molecule type" value="Genomic_DNA"/>
</dbReference>
<keyword evidence="1" id="KW-0805">Transcription regulation</keyword>
<dbReference type="PANTHER" id="PTHR44688:SF16">
    <property type="entry name" value="DNA-BINDING TRANSCRIPTIONAL ACTIVATOR DEVR_DOSR"/>
    <property type="match status" value="1"/>
</dbReference>
<dbReference type="CDD" id="cd06170">
    <property type="entry name" value="LuxR_C_like"/>
    <property type="match status" value="1"/>
</dbReference>
<dbReference type="SUPFAM" id="SSF46894">
    <property type="entry name" value="C-terminal effector domain of the bipartite response regulators"/>
    <property type="match status" value="1"/>
</dbReference>
<dbReference type="Pfam" id="PF00196">
    <property type="entry name" value="GerE"/>
    <property type="match status" value="1"/>
</dbReference>
<organism evidence="5 6">
    <name type="scientific">Kibdelosporangium banguiense</name>
    <dbReference type="NCBI Taxonomy" id="1365924"/>
    <lineage>
        <taxon>Bacteria</taxon>
        <taxon>Bacillati</taxon>
        <taxon>Actinomycetota</taxon>
        <taxon>Actinomycetes</taxon>
        <taxon>Pseudonocardiales</taxon>
        <taxon>Pseudonocardiaceae</taxon>
        <taxon>Kibdelosporangium</taxon>
    </lineage>
</organism>
<dbReference type="InterPro" id="IPR036388">
    <property type="entry name" value="WH-like_DNA-bd_sf"/>
</dbReference>
<dbReference type="SMART" id="SM00421">
    <property type="entry name" value="HTH_LUXR"/>
    <property type="match status" value="1"/>
</dbReference>
<dbReference type="InterPro" id="IPR000792">
    <property type="entry name" value="Tscrpt_reg_LuxR_C"/>
</dbReference>
<sequence length="200" mass="21808">MSVDATREVLVTCAVTTANADRWFDTIDRVAPANLRRGVQYRVVFPDHARHTLKERVAGLVELGAHVRTVPAVPLNAMVIDGVRAVLPTTQGSPADGAAVSIENVVAAAIGVFEHLWQTGTPFSSRDAPDKVRLSRRERKVLKMLEAGYPDESIAVRLGVSVRTVRRMISAMMDRLGARSRFQAGARAADLGWLNDDDPL</sequence>
<feature type="domain" description="HTH luxR-type" evidence="4">
    <location>
        <begin position="127"/>
        <end position="192"/>
    </location>
</feature>
<dbReference type="InterPro" id="IPR016032">
    <property type="entry name" value="Sig_transdc_resp-reg_C-effctor"/>
</dbReference>
<evidence type="ECO:0000256" key="1">
    <source>
        <dbReference type="ARBA" id="ARBA00023015"/>
    </source>
</evidence>
<evidence type="ECO:0000313" key="5">
    <source>
        <dbReference type="EMBL" id="MBP2329156.1"/>
    </source>
</evidence>
<keyword evidence="2 5" id="KW-0238">DNA-binding</keyword>
<dbReference type="PRINTS" id="PR00038">
    <property type="entry name" value="HTHLUXR"/>
</dbReference>
<dbReference type="RefSeq" id="WP_209646008.1">
    <property type="nucleotide sequence ID" value="NZ_JAGINW010000001.1"/>
</dbReference>
<evidence type="ECO:0000259" key="4">
    <source>
        <dbReference type="PROSITE" id="PS50043"/>
    </source>
</evidence>
<dbReference type="Gene3D" id="1.10.10.10">
    <property type="entry name" value="Winged helix-like DNA-binding domain superfamily/Winged helix DNA-binding domain"/>
    <property type="match status" value="1"/>
</dbReference>
<dbReference type="Proteomes" id="UP001519332">
    <property type="component" value="Unassembled WGS sequence"/>
</dbReference>
<keyword evidence="3" id="KW-0804">Transcription</keyword>
<reference evidence="5 6" key="1">
    <citation type="submission" date="2021-03" db="EMBL/GenBank/DDBJ databases">
        <title>Sequencing the genomes of 1000 actinobacteria strains.</title>
        <authorList>
            <person name="Klenk H.-P."/>
        </authorList>
    </citation>
    <scope>NUCLEOTIDE SEQUENCE [LARGE SCALE GENOMIC DNA]</scope>
    <source>
        <strain evidence="5 6">DSM 46670</strain>
    </source>
</reference>
<name>A0ABS4TZ20_9PSEU</name>
<keyword evidence="6" id="KW-1185">Reference proteome</keyword>
<evidence type="ECO:0000313" key="6">
    <source>
        <dbReference type="Proteomes" id="UP001519332"/>
    </source>
</evidence>
<dbReference type="PANTHER" id="PTHR44688">
    <property type="entry name" value="DNA-BINDING TRANSCRIPTIONAL ACTIVATOR DEVR_DOSR"/>
    <property type="match status" value="1"/>
</dbReference>
<gene>
    <name evidence="5" type="ORF">JOF56_009541</name>
</gene>
<dbReference type="PROSITE" id="PS50043">
    <property type="entry name" value="HTH_LUXR_2"/>
    <property type="match status" value="1"/>
</dbReference>
<protein>
    <submittedName>
        <fullName evidence="5">DNA-binding CsgD family transcriptional regulator</fullName>
    </submittedName>
</protein>
<accession>A0ABS4TZ20</accession>
<evidence type="ECO:0000256" key="3">
    <source>
        <dbReference type="ARBA" id="ARBA00023163"/>
    </source>
</evidence>
<evidence type="ECO:0000256" key="2">
    <source>
        <dbReference type="ARBA" id="ARBA00023125"/>
    </source>
</evidence>
<proteinExistence type="predicted"/>